<name>A0A8S5PTW2_9CAUD</name>
<evidence type="ECO:0000313" key="1">
    <source>
        <dbReference type="EMBL" id="DAE09700.1"/>
    </source>
</evidence>
<reference evidence="1" key="1">
    <citation type="journal article" date="2021" name="Proc. Natl. Acad. Sci. U.S.A.">
        <title>A Catalog of Tens of Thousands of Viruses from Human Metagenomes Reveals Hidden Associations with Chronic Diseases.</title>
        <authorList>
            <person name="Tisza M.J."/>
            <person name="Buck C.B."/>
        </authorList>
    </citation>
    <scope>NUCLEOTIDE SEQUENCE</scope>
    <source>
        <strain evidence="1">CtjhW4</strain>
    </source>
</reference>
<dbReference type="EMBL" id="BK015491">
    <property type="protein sequence ID" value="DAE09700.1"/>
    <property type="molecule type" value="Genomic_DNA"/>
</dbReference>
<sequence>MYYKLSNQSYIIFHHYNINQIYIFQETLYLFHLFYIEPKTKELLLILLLGLKCCFHFEK</sequence>
<proteinExistence type="predicted"/>
<accession>A0A8S5PTW2</accession>
<protein>
    <submittedName>
        <fullName evidence="1">Uncharacterized protein</fullName>
    </submittedName>
</protein>
<organism evidence="1">
    <name type="scientific">Myoviridae sp. ctjhW4</name>
    <dbReference type="NCBI Taxonomy" id="2825162"/>
    <lineage>
        <taxon>Viruses</taxon>
        <taxon>Duplodnaviria</taxon>
        <taxon>Heunggongvirae</taxon>
        <taxon>Uroviricota</taxon>
        <taxon>Caudoviricetes</taxon>
    </lineage>
</organism>